<dbReference type="InterPro" id="IPR002921">
    <property type="entry name" value="Fungal_lipase-type"/>
</dbReference>
<dbReference type="InterPro" id="IPR001611">
    <property type="entry name" value="Leu-rich_rpt"/>
</dbReference>
<organism evidence="5">
    <name type="scientific">Chromera velia CCMP2878</name>
    <dbReference type="NCBI Taxonomy" id="1169474"/>
    <lineage>
        <taxon>Eukaryota</taxon>
        <taxon>Sar</taxon>
        <taxon>Alveolata</taxon>
        <taxon>Colpodellida</taxon>
        <taxon>Chromeraceae</taxon>
        <taxon>Chromera</taxon>
    </lineage>
</organism>
<keyword evidence="1" id="KW-0433">Leucine-rich repeat</keyword>
<evidence type="ECO:0000313" key="5">
    <source>
        <dbReference type="EMBL" id="CEM51005.1"/>
    </source>
</evidence>
<dbReference type="SMART" id="SM00369">
    <property type="entry name" value="LRR_TYP"/>
    <property type="match status" value="2"/>
</dbReference>
<dbReference type="InterPro" id="IPR029058">
    <property type="entry name" value="AB_hydrolase_fold"/>
</dbReference>
<dbReference type="GO" id="GO:0006629">
    <property type="term" value="P:lipid metabolic process"/>
    <property type="evidence" value="ECO:0007669"/>
    <property type="project" value="InterPro"/>
</dbReference>
<dbReference type="PANTHER" id="PTHR45908">
    <property type="entry name" value="PROTEIN CBG11750-RELATED"/>
    <property type="match status" value="1"/>
</dbReference>
<dbReference type="VEuPathDB" id="CryptoDB:Cvel_1706"/>
<feature type="signal peptide" evidence="3">
    <location>
        <begin position="1"/>
        <end position="19"/>
    </location>
</feature>
<dbReference type="EMBL" id="CDMZ01004815">
    <property type="protein sequence ID" value="CEM51005.1"/>
    <property type="molecule type" value="Genomic_DNA"/>
</dbReference>
<dbReference type="SUPFAM" id="SSF52058">
    <property type="entry name" value="L domain-like"/>
    <property type="match status" value="1"/>
</dbReference>
<accession>A0A0G4I2F5</accession>
<proteinExistence type="predicted"/>
<reference evidence="5" key="1">
    <citation type="submission" date="2014-11" db="EMBL/GenBank/DDBJ databases">
        <authorList>
            <person name="Otto D Thomas"/>
            <person name="Naeem Raeece"/>
        </authorList>
    </citation>
    <scope>NUCLEOTIDE SEQUENCE</scope>
</reference>
<evidence type="ECO:0000256" key="2">
    <source>
        <dbReference type="ARBA" id="ARBA00022737"/>
    </source>
</evidence>
<feature type="domain" description="Fungal lipase-type" evidence="4">
    <location>
        <begin position="268"/>
        <end position="383"/>
    </location>
</feature>
<dbReference type="Pfam" id="PF13855">
    <property type="entry name" value="LRR_8"/>
    <property type="match status" value="1"/>
</dbReference>
<evidence type="ECO:0000256" key="1">
    <source>
        <dbReference type="ARBA" id="ARBA00022614"/>
    </source>
</evidence>
<dbReference type="Gene3D" id="3.80.10.10">
    <property type="entry name" value="Ribonuclease Inhibitor"/>
    <property type="match status" value="1"/>
</dbReference>
<keyword evidence="3" id="KW-0732">Signal</keyword>
<dbReference type="AlphaFoldDB" id="A0A0G4I2F5"/>
<feature type="chain" id="PRO_5005192066" description="Fungal lipase-type domain-containing protein" evidence="3">
    <location>
        <begin position="20"/>
        <end position="425"/>
    </location>
</feature>
<dbReference type="InterPro" id="IPR003591">
    <property type="entry name" value="Leu-rich_rpt_typical-subtyp"/>
</dbReference>
<sequence>MRACAVFLLFFLTAVQVAAEEVDCKPFVTREGSSFHLNGGDDGRWPLMQACLSKYRGTLKKVSIAFGEFTYIPSGALHGLTQLEELDIGQNRFSKLDEDVFKDLGDLRNVTRLDIRGKEVQYFDFETFKDLESLEILEISNNQLHNLDAALFSKENNPKLSSIDVYNVPLVCLPGKELKEKLGNLIFWGTSKGSNIPDCQDAPPPPKPNALLEAAFVAAAAAYSDSPDACLSTRQEQEFKNCENSRTYVGEEKEDLFAYYAVCEERIVVGFRGTAGGGQLLVEALQTLGLPKVAPPDQLLEGKVQQYFMDAYADLFDRMAWDLRQDGFMSDKPILIVGHSLGGALASLAAAFIAKDWMSSQRVTLFTFGEPRVGDCRFAKAMDVACRLPRGRCTEKISFLTCRRAKRMERADVCVMKTGQVPTTI</sequence>
<evidence type="ECO:0000259" key="4">
    <source>
        <dbReference type="Pfam" id="PF01764"/>
    </source>
</evidence>
<gene>
    <name evidence="5" type="ORF">Cvel_1706</name>
</gene>
<protein>
    <recommendedName>
        <fullName evidence="4">Fungal lipase-type domain-containing protein</fullName>
    </recommendedName>
</protein>
<dbReference type="SUPFAM" id="SSF53474">
    <property type="entry name" value="alpha/beta-Hydrolases"/>
    <property type="match status" value="1"/>
</dbReference>
<evidence type="ECO:0000256" key="3">
    <source>
        <dbReference type="SAM" id="SignalP"/>
    </source>
</evidence>
<name>A0A0G4I2F5_9ALVE</name>
<dbReference type="InterPro" id="IPR032675">
    <property type="entry name" value="LRR_dom_sf"/>
</dbReference>
<dbReference type="Pfam" id="PF01764">
    <property type="entry name" value="Lipase_3"/>
    <property type="match status" value="1"/>
</dbReference>
<dbReference type="Gene3D" id="3.40.50.1820">
    <property type="entry name" value="alpha/beta hydrolase"/>
    <property type="match status" value="1"/>
</dbReference>
<keyword evidence="2" id="KW-0677">Repeat</keyword>